<feature type="transmembrane region" description="Helical" evidence="7">
    <location>
        <begin position="139"/>
        <end position="161"/>
    </location>
</feature>
<feature type="domain" description="RCK C-terminal" evidence="8">
    <location>
        <begin position="214"/>
        <end position="304"/>
    </location>
</feature>
<dbReference type="InterPro" id="IPR031312">
    <property type="entry name" value="Na/sul_symport_CS"/>
</dbReference>
<evidence type="ECO:0000256" key="3">
    <source>
        <dbReference type="ARBA" id="ARBA00022692"/>
    </source>
</evidence>
<keyword evidence="6 7" id="KW-0472">Membrane</keyword>
<evidence type="ECO:0000259" key="8">
    <source>
        <dbReference type="PROSITE" id="PS51202"/>
    </source>
</evidence>
<dbReference type="InterPro" id="IPR004680">
    <property type="entry name" value="Cit_transptr-like_dom"/>
</dbReference>
<dbReference type="Pfam" id="PF02080">
    <property type="entry name" value="TrkA_C"/>
    <property type="match status" value="2"/>
</dbReference>
<gene>
    <name evidence="9" type="ORF">EBI00_08145</name>
</gene>
<feature type="domain" description="RCK C-terminal" evidence="8">
    <location>
        <begin position="311"/>
        <end position="395"/>
    </location>
</feature>
<dbReference type="AlphaFoldDB" id="A0A3M8Q470"/>
<evidence type="ECO:0000256" key="2">
    <source>
        <dbReference type="ARBA" id="ARBA00022448"/>
    </source>
</evidence>
<accession>A0A3M8Q470</accession>
<dbReference type="Proteomes" id="UP000280507">
    <property type="component" value="Unassembled WGS sequence"/>
</dbReference>
<evidence type="ECO:0000256" key="7">
    <source>
        <dbReference type="SAM" id="Phobius"/>
    </source>
</evidence>
<organism evidence="9 10">
    <name type="scientific">Marinomonas hwangdonensis</name>
    <dbReference type="NCBI Taxonomy" id="1053647"/>
    <lineage>
        <taxon>Bacteria</taxon>
        <taxon>Pseudomonadati</taxon>
        <taxon>Pseudomonadota</taxon>
        <taxon>Gammaproteobacteria</taxon>
        <taxon>Oceanospirillales</taxon>
        <taxon>Oceanospirillaceae</taxon>
        <taxon>Marinomonas</taxon>
    </lineage>
</organism>
<dbReference type="EMBL" id="RIZG01000004">
    <property type="protein sequence ID" value="RNF50928.1"/>
    <property type="molecule type" value="Genomic_DNA"/>
</dbReference>
<feature type="transmembrane region" description="Helical" evidence="7">
    <location>
        <begin position="29"/>
        <end position="46"/>
    </location>
</feature>
<comment type="caution">
    <text evidence="9">The sequence shown here is derived from an EMBL/GenBank/DDBJ whole genome shotgun (WGS) entry which is preliminary data.</text>
</comment>
<dbReference type="GO" id="GO:0008324">
    <property type="term" value="F:monoatomic cation transmembrane transporter activity"/>
    <property type="evidence" value="ECO:0007669"/>
    <property type="project" value="InterPro"/>
</dbReference>
<keyword evidence="5 7" id="KW-1133">Transmembrane helix</keyword>
<evidence type="ECO:0000313" key="10">
    <source>
        <dbReference type="Proteomes" id="UP000280507"/>
    </source>
</evidence>
<evidence type="ECO:0000256" key="4">
    <source>
        <dbReference type="ARBA" id="ARBA00022737"/>
    </source>
</evidence>
<dbReference type="PANTHER" id="PTHR43652:SF1">
    <property type="entry name" value="RESPONSE REGULATOR"/>
    <property type="match status" value="1"/>
</dbReference>
<dbReference type="PROSITE" id="PS51202">
    <property type="entry name" value="RCK_C"/>
    <property type="match status" value="2"/>
</dbReference>
<feature type="transmembrane region" description="Helical" evidence="7">
    <location>
        <begin position="6"/>
        <end position="22"/>
    </location>
</feature>
<dbReference type="GO" id="GO:0006813">
    <property type="term" value="P:potassium ion transport"/>
    <property type="evidence" value="ECO:0007669"/>
    <property type="project" value="InterPro"/>
</dbReference>
<keyword evidence="2" id="KW-0813">Transport</keyword>
<dbReference type="PANTHER" id="PTHR43652">
    <property type="entry name" value="BASIC AMINO ACID ANTIPORTER YFCC-RELATED"/>
    <property type="match status" value="1"/>
</dbReference>
<dbReference type="InterPro" id="IPR036721">
    <property type="entry name" value="RCK_C_sf"/>
</dbReference>
<dbReference type="PROSITE" id="PS01271">
    <property type="entry name" value="NA_SULFATE"/>
    <property type="match status" value="1"/>
</dbReference>
<proteinExistence type="predicted"/>
<sequence>MTTDMMFVFGLLGTTVILFLSNKMRMDTIALMVVIALALSGVLTPAEAVSGFGNAVVIMIAGLFVIGEGLYKTGVAAAAGNWLLKVGGSSEQRLLMCLLPVVALLSAFMSSTGAVALLIPVVLSMASKSGMQPSRLLMPLAFAALIGGMLTLIGTPPNIIVSSQMRAAGFEPFGFFAFTPVGLAIFIVGMLYLVFVSKYLLPSAKQVKSEEVRSNLKEFNARYGTHNQLHKLIVQPHSPLAFRTLADVGLRSEFEVTVVGIERRGSWLSNLMPVLANTQLKHADILWAYGDPNNIDNACQALQLGCLQYKEKELSRLNDIFGVAEVIVPPLSRLCDRSIKDSQFREHYNLSVIGVRRDLAPLSTEFAQTKLSAGDTLLLAGSWQHIRNIERKRDFVVLDTPTEMQEIPETASRAPIALMITFGLLLAMTFGWVANLTAILIAALLMVVTKCLSLNDAYKSLNATSLVLIAGMLPLALAMEKSGALSYVVNLLAAEYGHASPLFLCAGFFLLTTLLSQFISNTATTVLVAPIALSISQMLNISPEPLMVTVAIAASTAFATPIASPVNTLVVGPGQYRFADFAKVGIPLQILALIVTLALVPIVFPF</sequence>
<dbReference type="RefSeq" id="WP_123095441.1">
    <property type="nucleotide sequence ID" value="NZ_RIZG01000004.1"/>
</dbReference>
<protein>
    <submittedName>
        <fullName evidence="9">Sodium:solute symporter</fullName>
    </submittedName>
</protein>
<keyword evidence="10" id="KW-1185">Reference proteome</keyword>
<dbReference type="SUPFAM" id="SSF116726">
    <property type="entry name" value="TrkA C-terminal domain-like"/>
    <property type="match status" value="2"/>
</dbReference>
<keyword evidence="4" id="KW-0677">Repeat</keyword>
<dbReference type="Gene3D" id="3.30.70.1450">
    <property type="entry name" value="Regulator of K+ conductance, C-terminal domain"/>
    <property type="match status" value="2"/>
</dbReference>
<name>A0A3M8Q470_9GAMM</name>
<dbReference type="OrthoDB" id="9809303at2"/>
<dbReference type="Pfam" id="PF03600">
    <property type="entry name" value="CitMHS"/>
    <property type="match status" value="1"/>
</dbReference>
<evidence type="ECO:0000256" key="6">
    <source>
        <dbReference type="ARBA" id="ARBA00023136"/>
    </source>
</evidence>
<feature type="transmembrane region" description="Helical" evidence="7">
    <location>
        <begin position="460"/>
        <end position="479"/>
    </location>
</feature>
<dbReference type="GO" id="GO:0005886">
    <property type="term" value="C:plasma membrane"/>
    <property type="evidence" value="ECO:0007669"/>
    <property type="project" value="TreeGrafter"/>
</dbReference>
<feature type="transmembrane region" description="Helical" evidence="7">
    <location>
        <begin position="547"/>
        <end position="572"/>
    </location>
</feature>
<keyword evidence="3 7" id="KW-0812">Transmembrane</keyword>
<feature type="transmembrane region" description="Helical" evidence="7">
    <location>
        <begin position="52"/>
        <end position="73"/>
    </location>
</feature>
<evidence type="ECO:0000256" key="5">
    <source>
        <dbReference type="ARBA" id="ARBA00022989"/>
    </source>
</evidence>
<feature type="transmembrane region" description="Helical" evidence="7">
    <location>
        <begin position="173"/>
        <end position="195"/>
    </location>
</feature>
<feature type="transmembrane region" description="Helical" evidence="7">
    <location>
        <begin position="94"/>
        <end position="119"/>
    </location>
</feature>
<comment type="subcellular location">
    <subcellularLocation>
        <location evidence="1">Membrane</location>
        <topology evidence="1">Multi-pass membrane protein</topology>
    </subcellularLocation>
</comment>
<dbReference type="InterPro" id="IPR051679">
    <property type="entry name" value="DASS-Related_Transporters"/>
</dbReference>
<feature type="transmembrane region" description="Helical" evidence="7">
    <location>
        <begin position="416"/>
        <end position="448"/>
    </location>
</feature>
<feature type="transmembrane region" description="Helical" evidence="7">
    <location>
        <begin position="499"/>
        <end position="516"/>
    </location>
</feature>
<evidence type="ECO:0000256" key="1">
    <source>
        <dbReference type="ARBA" id="ARBA00004141"/>
    </source>
</evidence>
<feature type="transmembrane region" description="Helical" evidence="7">
    <location>
        <begin position="584"/>
        <end position="604"/>
    </location>
</feature>
<feature type="transmembrane region" description="Helical" evidence="7">
    <location>
        <begin position="523"/>
        <end position="541"/>
    </location>
</feature>
<reference evidence="9 10" key="1">
    <citation type="journal article" date="2012" name="Int. J. Syst. Evol. Microbiol.">
        <title>Marinomonas hwangdonensis sp. nov., isolated from seawater.</title>
        <authorList>
            <person name="Jung Y.T."/>
            <person name="Oh T.K."/>
            <person name="Yoon J.H."/>
        </authorList>
    </citation>
    <scope>NUCLEOTIDE SEQUENCE [LARGE SCALE GENOMIC DNA]</scope>
    <source>
        <strain evidence="9 10">HDW-15</strain>
    </source>
</reference>
<dbReference type="InterPro" id="IPR006037">
    <property type="entry name" value="RCK_C"/>
</dbReference>
<evidence type="ECO:0000313" key="9">
    <source>
        <dbReference type="EMBL" id="RNF50928.1"/>
    </source>
</evidence>